<dbReference type="PROSITE" id="PS00889">
    <property type="entry name" value="CNMP_BINDING_2"/>
    <property type="match status" value="1"/>
</dbReference>
<dbReference type="SMART" id="SM00100">
    <property type="entry name" value="cNMP"/>
    <property type="match status" value="2"/>
</dbReference>
<dbReference type="AlphaFoldDB" id="A0A5C4TCU1"/>
<dbReference type="OrthoDB" id="3525895at2"/>
<evidence type="ECO:0000256" key="2">
    <source>
        <dbReference type="ARBA" id="ARBA00022448"/>
    </source>
</evidence>
<feature type="transmembrane region" description="Helical" evidence="9">
    <location>
        <begin position="66"/>
        <end position="85"/>
    </location>
</feature>
<feature type="transmembrane region" description="Helical" evidence="9">
    <location>
        <begin position="33"/>
        <end position="54"/>
    </location>
</feature>
<gene>
    <name evidence="11" type="ORF">FE784_08385</name>
</gene>
<dbReference type="GO" id="GO:0016020">
    <property type="term" value="C:membrane"/>
    <property type="evidence" value="ECO:0007669"/>
    <property type="project" value="UniProtKB-SubCell"/>
</dbReference>
<dbReference type="GO" id="GO:0005524">
    <property type="term" value="F:ATP binding"/>
    <property type="evidence" value="ECO:0007669"/>
    <property type="project" value="UniProtKB-KW"/>
</dbReference>
<dbReference type="PANTHER" id="PTHR11635">
    <property type="entry name" value="CAMP-DEPENDENT PROTEIN KINASE REGULATORY CHAIN"/>
    <property type="match status" value="1"/>
</dbReference>
<feature type="transmembrane region" description="Helical" evidence="9">
    <location>
        <begin position="312"/>
        <end position="339"/>
    </location>
</feature>
<dbReference type="InterPro" id="IPR036259">
    <property type="entry name" value="MFS_trans_sf"/>
</dbReference>
<dbReference type="GO" id="GO:0005471">
    <property type="term" value="F:ATP:ADP antiporter activity"/>
    <property type="evidence" value="ECO:0007669"/>
    <property type="project" value="InterPro"/>
</dbReference>
<dbReference type="PROSITE" id="PS50042">
    <property type="entry name" value="CNMP_BINDING_3"/>
    <property type="match status" value="2"/>
</dbReference>
<evidence type="ECO:0000256" key="3">
    <source>
        <dbReference type="ARBA" id="ARBA00022692"/>
    </source>
</evidence>
<evidence type="ECO:0000256" key="7">
    <source>
        <dbReference type="ARBA" id="ARBA00023136"/>
    </source>
</evidence>
<dbReference type="PANTHER" id="PTHR11635:SF152">
    <property type="entry name" value="CAMP-DEPENDENT PROTEIN KINASE TYPE I REGULATORY SUBUNIT-RELATED"/>
    <property type="match status" value="1"/>
</dbReference>
<sequence>MHKGVVNREMGIDRAIHRLFPTFGEDRAEYRKVMLLCGYLFCVVSASTIGRTASDTLFLSRFDNSALSFMYLPQAMIMILSGIIFQRYSPRFRLERLIMALIPVVVMLVLISRIGVGLDFRWVFPTIYIGYDVFNFLMIVCFWQFATSVMDQRKAKRMIGIVGSGGIAGGIASGFGLKAFVPLLGTANLIYVYAGLQLIGLAVVLLIIRLYPQEAEARPAKIQPQAKPGFERKAGLFKHVPHLKYVALLAAALVFSLTLIDYQFKVILRGSLQNEALAGFMGSFYGYSGIAALLVQLFVSGWVITRFGVMTALLVFPIALFAGSLGILMLPVLAMAVIVKGSDKVVGDTIYSSVSQLIMFPIPPEWRGRAKSFLDGIVRNSAKGLAAVCLLISSRLLAPEQLSYVILALLGIGVVAAIKLKKAYLQTLVSTLQTGNHDLQRTELNVMDPASRRLLTDALLSPDTQQALYALRVLRGMETFDFTPYLKPLLHHPDPKVCIEALALIEQTLPNGFEGIAQTFLASTPTKVKAKAILALAAYAKEEYLDEITILLEEREAEIQAAAIAALVKYYGIEGMFRSVAKLKQLIESDREENRVAVASLFGQIGVRSFYKPLAALLQDSSSPVRIHALQSAAALGVTALIPLILSCLKDFETRRYAVDALSSYGETEIIPLLKGSMDGTGISLHVPAVFEKIGTQQSFDTLLSCYSAATFDMRDQILESLTRMRKKSLFVSPKEIVESLIAAEIQSYHQFAGHGAPFIGTRHGLEIGIIIEQTRSAISRRVFQLLALLYDASTMQAVFNNWSKGDSRQQANAAEVIDQTLHGSLRMQLAALMSAPRNISGSASTQEELEAHYAWLSSQGDEWLQEVVSFAANQSKDSTAADSDISEQLDRVDLLRKVPVFQGLTSKELSGIAKRLQQIGASSGTILIREGDPGDCMYIMGSGHAGVYRNGRKLGDLHRGDCFGEMALFGQGLRTATIRAEDDLLLWRLDSSIFYDILFNHSSIAFEMMKLLSRRLRSLLEQRDGGAKTEALSLSETAAASSGSDRPISAMHGNGISGHETILRRILTLQNIELFVHLAQDDFIWLAQLIEEVEYPAGQPICRAGEFGETMYAIVSGKVRVHRGAEEIARLNEGEYFGEMAVIDSGPRSADCTAIDDVIVLELHRDLVIAFCFQNRNVLKSILRVLADRLKGL</sequence>
<dbReference type="GO" id="GO:0005952">
    <property type="term" value="C:cAMP-dependent protein kinase complex"/>
    <property type="evidence" value="ECO:0007669"/>
    <property type="project" value="InterPro"/>
</dbReference>
<feature type="domain" description="Cyclic nucleotide-binding" evidence="10">
    <location>
        <begin position="901"/>
        <end position="1016"/>
    </location>
</feature>
<evidence type="ECO:0000256" key="8">
    <source>
        <dbReference type="ARBA" id="ARBA00023159"/>
    </source>
</evidence>
<evidence type="ECO:0000256" key="6">
    <source>
        <dbReference type="ARBA" id="ARBA00022989"/>
    </source>
</evidence>
<dbReference type="InterPro" id="IPR018490">
    <property type="entry name" value="cNMP-bd_dom_sf"/>
</dbReference>
<comment type="similarity">
    <text evidence="9">Belongs to the ADP/ATP translocase tlc family.</text>
</comment>
<name>A0A5C4TCU1_9BACL</name>
<keyword evidence="3 9" id="KW-0812">Transmembrane</keyword>
<dbReference type="Pfam" id="PF00027">
    <property type="entry name" value="cNMP_binding"/>
    <property type="match status" value="2"/>
</dbReference>
<dbReference type="Gene3D" id="2.60.120.10">
    <property type="entry name" value="Jelly Rolls"/>
    <property type="match status" value="2"/>
</dbReference>
<keyword evidence="12" id="KW-1185">Reference proteome</keyword>
<dbReference type="InterPro" id="IPR050503">
    <property type="entry name" value="cAMP-dep_PK_reg_su-like"/>
</dbReference>
<reference evidence="11 12" key="1">
    <citation type="submission" date="2019-05" db="EMBL/GenBank/DDBJ databases">
        <title>We sequenced the genome of Paenibacillus hemerocallicola KCTC 33185 for further insight into its adaptation and study the phylogeny of Paenibacillus.</title>
        <authorList>
            <person name="Narsing Rao M.P."/>
        </authorList>
    </citation>
    <scope>NUCLEOTIDE SEQUENCE [LARGE SCALE GENOMIC DNA]</scope>
    <source>
        <strain evidence="11 12">KCTC 33185</strain>
    </source>
</reference>
<dbReference type="InterPro" id="IPR018488">
    <property type="entry name" value="cNMP-bd_CS"/>
</dbReference>
<dbReference type="PROSITE" id="PS00888">
    <property type="entry name" value="CNMP_BINDING_1"/>
    <property type="match status" value="1"/>
</dbReference>
<dbReference type="Pfam" id="PF03219">
    <property type="entry name" value="TLC"/>
    <property type="match status" value="1"/>
</dbReference>
<dbReference type="Gene3D" id="1.25.10.10">
    <property type="entry name" value="Leucine-rich Repeat Variant"/>
    <property type="match status" value="2"/>
</dbReference>
<comment type="subcellular location">
    <subcellularLocation>
        <location evidence="1 9">Membrane</location>
        <topology evidence="1 9">Multi-pass membrane protein</topology>
    </subcellularLocation>
</comment>
<dbReference type="SUPFAM" id="SSF51206">
    <property type="entry name" value="cAMP-binding domain-like"/>
    <property type="match status" value="2"/>
</dbReference>
<feature type="transmembrane region" description="Helical" evidence="9">
    <location>
        <begin position="245"/>
        <end position="264"/>
    </location>
</feature>
<evidence type="ECO:0000256" key="4">
    <source>
        <dbReference type="ARBA" id="ARBA00022741"/>
    </source>
</evidence>
<evidence type="ECO:0000313" key="11">
    <source>
        <dbReference type="EMBL" id="TNJ66878.1"/>
    </source>
</evidence>
<feature type="transmembrane region" description="Helical" evidence="9">
    <location>
        <begin position="189"/>
        <end position="211"/>
    </location>
</feature>
<feature type="transmembrane region" description="Helical" evidence="9">
    <location>
        <begin position="158"/>
        <end position="177"/>
    </location>
</feature>
<keyword evidence="2 9" id="KW-0813">Transport</keyword>
<evidence type="ECO:0000313" key="12">
    <source>
        <dbReference type="Proteomes" id="UP000307943"/>
    </source>
</evidence>
<feature type="transmembrane region" description="Helical" evidence="9">
    <location>
        <begin position="122"/>
        <end position="146"/>
    </location>
</feature>
<evidence type="ECO:0000256" key="1">
    <source>
        <dbReference type="ARBA" id="ARBA00004141"/>
    </source>
</evidence>
<comment type="caution">
    <text evidence="11">The sequence shown here is derived from an EMBL/GenBank/DDBJ whole genome shotgun (WGS) entry which is preliminary data.</text>
</comment>
<evidence type="ECO:0000256" key="5">
    <source>
        <dbReference type="ARBA" id="ARBA00022840"/>
    </source>
</evidence>
<dbReference type="Proteomes" id="UP000307943">
    <property type="component" value="Unassembled WGS sequence"/>
</dbReference>
<dbReference type="EMBL" id="VDCQ01000008">
    <property type="protein sequence ID" value="TNJ66878.1"/>
    <property type="molecule type" value="Genomic_DNA"/>
</dbReference>
<dbReference type="Pfam" id="PF13646">
    <property type="entry name" value="HEAT_2"/>
    <property type="match status" value="1"/>
</dbReference>
<feature type="domain" description="Cyclic nucleotide-binding" evidence="10">
    <location>
        <begin position="1075"/>
        <end position="1167"/>
    </location>
</feature>
<dbReference type="CDD" id="cd06174">
    <property type="entry name" value="MFS"/>
    <property type="match status" value="1"/>
</dbReference>
<accession>A0A5C4TCU1</accession>
<dbReference type="InterPro" id="IPR000595">
    <property type="entry name" value="cNMP-bd_dom"/>
</dbReference>
<dbReference type="CDD" id="cd00038">
    <property type="entry name" value="CAP_ED"/>
    <property type="match status" value="2"/>
</dbReference>
<proteinExistence type="inferred from homology"/>
<protein>
    <recommendedName>
        <fullName evidence="9">ADP,ATP carrier protein</fullName>
    </recommendedName>
</protein>
<dbReference type="SUPFAM" id="SSF103473">
    <property type="entry name" value="MFS general substrate transporter"/>
    <property type="match status" value="1"/>
</dbReference>
<keyword evidence="6 9" id="KW-1133">Transmembrane helix</keyword>
<dbReference type="InterPro" id="IPR004667">
    <property type="entry name" value="ADP_ATP_car_bac_type"/>
</dbReference>
<dbReference type="InterPro" id="IPR014710">
    <property type="entry name" value="RmlC-like_jellyroll"/>
</dbReference>
<dbReference type="InterPro" id="IPR016024">
    <property type="entry name" value="ARM-type_fold"/>
</dbReference>
<feature type="transmembrane region" description="Helical" evidence="9">
    <location>
        <begin position="284"/>
        <end position="305"/>
    </location>
</feature>
<feature type="transmembrane region" description="Helical" evidence="9">
    <location>
        <begin position="97"/>
        <end position="116"/>
    </location>
</feature>
<keyword evidence="7 9" id="KW-0472">Membrane</keyword>
<dbReference type="Gene3D" id="1.20.1250.20">
    <property type="entry name" value="MFS general substrate transporter like domains"/>
    <property type="match status" value="1"/>
</dbReference>
<evidence type="ECO:0000259" key="10">
    <source>
        <dbReference type="PROSITE" id="PS50042"/>
    </source>
</evidence>
<organism evidence="11 12">
    <name type="scientific">Paenibacillus hemerocallicola</name>
    <dbReference type="NCBI Taxonomy" id="1172614"/>
    <lineage>
        <taxon>Bacteria</taxon>
        <taxon>Bacillati</taxon>
        <taxon>Bacillota</taxon>
        <taxon>Bacilli</taxon>
        <taxon>Bacillales</taxon>
        <taxon>Paenibacillaceae</taxon>
        <taxon>Paenibacillus</taxon>
    </lineage>
</organism>
<keyword evidence="5 9" id="KW-0067">ATP-binding</keyword>
<keyword evidence="4 9" id="KW-0547">Nucleotide-binding</keyword>
<dbReference type="SUPFAM" id="SSF48371">
    <property type="entry name" value="ARM repeat"/>
    <property type="match status" value="1"/>
</dbReference>
<keyword evidence="8" id="KW-0010">Activator</keyword>
<evidence type="ECO:0000256" key="9">
    <source>
        <dbReference type="RuleBase" id="RU363121"/>
    </source>
</evidence>
<dbReference type="GO" id="GO:0005829">
    <property type="term" value="C:cytosol"/>
    <property type="evidence" value="ECO:0007669"/>
    <property type="project" value="TreeGrafter"/>
</dbReference>
<dbReference type="InterPro" id="IPR011989">
    <property type="entry name" value="ARM-like"/>
</dbReference>